<dbReference type="InterPro" id="IPR011527">
    <property type="entry name" value="ABC1_TM_dom"/>
</dbReference>
<dbReference type="PROSITE" id="PS50893">
    <property type="entry name" value="ABC_TRANSPORTER_2"/>
    <property type="match status" value="1"/>
</dbReference>
<sequence>MNLIKFLFRSSFQLMIAALAIGFLSGSSSAGLIALISYAVAHFSKNLPLSLILGFAGLALSALLTSWLVRVILIKLSQEAVFQLQMNLSRQILASELTYLEKTGSSQLLAALTDDIQAIADAVYILPFLCINLAIITGCFAYIAWLSWQVFLIVSSLSFLTIFAFRFLLRRGRKLLTLAREDRDYLFQDFRTLTEGIKELKLHEQKRQDFLQEDLQINASRFRHHSTEGLSLLAFTDSVGKFVFFFAIGLVLFIIPKFIVLSPLALSSYVLTYTYLLGPFENIVNKLPIITKADVALQKLKMLGLSLSSHAEQLKPTQNYHLSWQQLKLQNVTHIYLGEIEDIHFTLGPINLEFKPGEIVFIIGGNGSGKSTLAKLITGLYTPECGEIWLDKIIIDASQREWYRQHFSVIFSDFYLFNRLLGLDAEKLNEQTQYYLKLLKLEHKITINQGRFSTTSLSQGQRKRLALLTAYLEDRPIYLFDEWAADQDPSFKNIFYTEFLPQLKAQGKLILAITHDDHYFSVADRIIKLNSGQIESDQQIVNKIAKA</sequence>
<dbReference type="InterPro" id="IPR017871">
    <property type="entry name" value="ABC_transporter-like_CS"/>
</dbReference>
<keyword evidence="3" id="KW-0547">Nucleotide-binding</keyword>
<dbReference type="PROSITE" id="PS50929">
    <property type="entry name" value="ABC_TM1F"/>
    <property type="match status" value="1"/>
</dbReference>
<dbReference type="GO" id="GO:0015833">
    <property type="term" value="P:peptide transport"/>
    <property type="evidence" value="ECO:0007669"/>
    <property type="project" value="InterPro"/>
</dbReference>
<evidence type="ECO:0000256" key="1">
    <source>
        <dbReference type="ARBA" id="ARBA00004651"/>
    </source>
</evidence>
<evidence type="ECO:0000259" key="8">
    <source>
        <dbReference type="PROSITE" id="PS50893"/>
    </source>
</evidence>
<dbReference type="Pfam" id="PF00664">
    <property type="entry name" value="ABC_membrane"/>
    <property type="match status" value="1"/>
</dbReference>
<feature type="domain" description="ABC transmembrane type-1" evidence="9">
    <location>
        <begin position="14"/>
        <end position="292"/>
    </location>
</feature>
<dbReference type="InterPro" id="IPR027417">
    <property type="entry name" value="P-loop_NTPase"/>
</dbReference>
<feature type="transmembrane region" description="Helical" evidence="7">
    <location>
        <begin position="12"/>
        <end position="41"/>
    </location>
</feature>
<keyword evidence="11" id="KW-1185">Reference proteome</keyword>
<dbReference type="PANTHER" id="PTHR24221:SF654">
    <property type="entry name" value="ATP-BINDING CASSETTE SUB-FAMILY B MEMBER 6"/>
    <property type="match status" value="1"/>
</dbReference>
<feature type="transmembrane region" description="Helical" evidence="7">
    <location>
        <begin position="47"/>
        <end position="69"/>
    </location>
</feature>
<keyword evidence="2 7" id="KW-0812">Transmembrane</keyword>
<dbReference type="GO" id="GO:0140359">
    <property type="term" value="F:ABC-type transporter activity"/>
    <property type="evidence" value="ECO:0007669"/>
    <property type="project" value="InterPro"/>
</dbReference>
<dbReference type="AlphaFoldDB" id="A0A2T1M3K8"/>
<evidence type="ECO:0000256" key="4">
    <source>
        <dbReference type="ARBA" id="ARBA00022840"/>
    </source>
</evidence>
<evidence type="ECO:0000313" key="11">
    <source>
        <dbReference type="Proteomes" id="UP000239001"/>
    </source>
</evidence>
<evidence type="ECO:0000313" key="10">
    <source>
        <dbReference type="EMBL" id="PSF39427.1"/>
    </source>
</evidence>
<protein>
    <submittedName>
        <fullName evidence="10">ABC transporter ATP-binding protein</fullName>
    </submittedName>
</protein>
<dbReference type="CDD" id="cd03228">
    <property type="entry name" value="ABCC_MRP_Like"/>
    <property type="match status" value="1"/>
</dbReference>
<evidence type="ECO:0000256" key="7">
    <source>
        <dbReference type="SAM" id="Phobius"/>
    </source>
</evidence>
<dbReference type="PROSITE" id="PS00211">
    <property type="entry name" value="ABC_TRANSPORTER_1"/>
    <property type="match status" value="1"/>
</dbReference>
<dbReference type="GO" id="GO:0005524">
    <property type="term" value="F:ATP binding"/>
    <property type="evidence" value="ECO:0007669"/>
    <property type="project" value="UniProtKB-KW"/>
</dbReference>
<comment type="caution">
    <text evidence="10">The sequence shown here is derived from an EMBL/GenBank/DDBJ whole genome shotgun (WGS) entry which is preliminary data.</text>
</comment>
<dbReference type="InterPro" id="IPR036640">
    <property type="entry name" value="ABC1_TM_sf"/>
</dbReference>
<evidence type="ECO:0000256" key="6">
    <source>
        <dbReference type="ARBA" id="ARBA00023136"/>
    </source>
</evidence>
<keyword evidence="6 7" id="KW-0472">Membrane</keyword>
<dbReference type="Proteomes" id="UP000239001">
    <property type="component" value="Unassembled WGS sequence"/>
</dbReference>
<dbReference type="Gene3D" id="1.20.1560.10">
    <property type="entry name" value="ABC transporter type 1, transmembrane domain"/>
    <property type="match status" value="1"/>
</dbReference>
<feature type="transmembrane region" description="Helical" evidence="7">
    <location>
        <begin position="150"/>
        <end position="169"/>
    </location>
</feature>
<dbReference type="InterPro" id="IPR003593">
    <property type="entry name" value="AAA+_ATPase"/>
</dbReference>
<dbReference type="GO" id="GO:0016887">
    <property type="term" value="F:ATP hydrolysis activity"/>
    <property type="evidence" value="ECO:0007669"/>
    <property type="project" value="InterPro"/>
</dbReference>
<dbReference type="SUPFAM" id="SSF52540">
    <property type="entry name" value="P-loop containing nucleoside triphosphate hydrolases"/>
    <property type="match status" value="1"/>
</dbReference>
<comment type="subcellular location">
    <subcellularLocation>
        <location evidence="1">Cell membrane</location>
        <topology evidence="1">Multi-pass membrane protein</topology>
    </subcellularLocation>
</comment>
<feature type="transmembrane region" description="Helical" evidence="7">
    <location>
        <begin position="242"/>
        <end position="266"/>
    </location>
</feature>
<dbReference type="NCBIfam" id="TIGR01194">
    <property type="entry name" value="cyc_pep_trnsptr"/>
    <property type="match status" value="1"/>
</dbReference>
<dbReference type="SMART" id="SM00382">
    <property type="entry name" value="AAA"/>
    <property type="match status" value="1"/>
</dbReference>
<dbReference type="GO" id="GO:0005886">
    <property type="term" value="C:plasma membrane"/>
    <property type="evidence" value="ECO:0007669"/>
    <property type="project" value="UniProtKB-SubCell"/>
</dbReference>
<dbReference type="RefSeq" id="WP_106455049.1">
    <property type="nucleotide sequence ID" value="NZ_PXOH01000001.1"/>
</dbReference>
<organism evidence="10 11">
    <name type="scientific">Aphanothece hegewaldii CCALA 016</name>
    <dbReference type="NCBI Taxonomy" id="2107694"/>
    <lineage>
        <taxon>Bacteria</taxon>
        <taxon>Bacillati</taxon>
        <taxon>Cyanobacteriota</taxon>
        <taxon>Cyanophyceae</taxon>
        <taxon>Oscillatoriophycideae</taxon>
        <taxon>Chroococcales</taxon>
        <taxon>Aphanothecaceae</taxon>
        <taxon>Aphanothece</taxon>
    </lineage>
</organism>
<dbReference type="GO" id="GO:1904680">
    <property type="term" value="F:peptide transmembrane transporter activity"/>
    <property type="evidence" value="ECO:0007669"/>
    <property type="project" value="InterPro"/>
</dbReference>
<reference evidence="10 11" key="1">
    <citation type="submission" date="2018-03" db="EMBL/GenBank/DDBJ databases">
        <title>The ancient ancestry and fast evolution of plastids.</title>
        <authorList>
            <person name="Moore K.R."/>
            <person name="Magnabosco C."/>
            <person name="Momper L."/>
            <person name="Gold D.A."/>
            <person name="Bosak T."/>
            <person name="Fournier G.P."/>
        </authorList>
    </citation>
    <scope>NUCLEOTIDE SEQUENCE [LARGE SCALE GENOMIC DNA]</scope>
    <source>
        <strain evidence="10 11">CCALA 016</strain>
    </source>
</reference>
<feature type="domain" description="ABC transporter" evidence="8">
    <location>
        <begin position="327"/>
        <end position="547"/>
    </location>
</feature>
<dbReference type="InterPro" id="IPR005898">
    <property type="entry name" value="Cyc_pep_transpt_SyrD/YojI"/>
</dbReference>
<dbReference type="InterPro" id="IPR003439">
    <property type="entry name" value="ABC_transporter-like_ATP-bd"/>
</dbReference>
<accession>A0A2T1M3K8</accession>
<feature type="transmembrane region" description="Helical" evidence="7">
    <location>
        <begin position="122"/>
        <end position="144"/>
    </location>
</feature>
<dbReference type="PANTHER" id="PTHR24221">
    <property type="entry name" value="ATP-BINDING CASSETTE SUB-FAMILY B"/>
    <property type="match status" value="1"/>
</dbReference>
<evidence type="ECO:0000256" key="5">
    <source>
        <dbReference type="ARBA" id="ARBA00022989"/>
    </source>
</evidence>
<reference evidence="10 11" key="2">
    <citation type="submission" date="2018-03" db="EMBL/GenBank/DDBJ databases">
        <authorList>
            <person name="Keele B.F."/>
        </authorList>
    </citation>
    <scope>NUCLEOTIDE SEQUENCE [LARGE SCALE GENOMIC DNA]</scope>
    <source>
        <strain evidence="10 11">CCALA 016</strain>
    </source>
</reference>
<dbReference type="EMBL" id="PXOH01000001">
    <property type="protein sequence ID" value="PSF39427.1"/>
    <property type="molecule type" value="Genomic_DNA"/>
</dbReference>
<dbReference type="SUPFAM" id="SSF90123">
    <property type="entry name" value="ABC transporter transmembrane region"/>
    <property type="match status" value="1"/>
</dbReference>
<dbReference type="OrthoDB" id="846150at2"/>
<gene>
    <name evidence="10" type="ORF">C7H19_01160</name>
</gene>
<dbReference type="Pfam" id="PF00005">
    <property type="entry name" value="ABC_tran"/>
    <property type="match status" value="1"/>
</dbReference>
<dbReference type="Gene3D" id="3.40.50.300">
    <property type="entry name" value="P-loop containing nucleotide triphosphate hydrolases"/>
    <property type="match status" value="1"/>
</dbReference>
<evidence type="ECO:0000259" key="9">
    <source>
        <dbReference type="PROSITE" id="PS50929"/>
    </source>
</evidence>
<proteinExistence type="predicted"/>
<dbReference type="InterPro" id="IPR039421">
    <property type="entry name" value="Type_1_exporter"/>
</dbReference>
<name>A0A2T1M3K8_9CHRO</name>
<keyword evidence="5 7" id="KW-1133">Transmembrane helix</keyword>
<keyword evidence="4 10" id="KW-0067">ATP-binding</keyword>
<evidence type="ECO:0000256" key="2">
    <source>
        <dbReference type="ARBA" id="ARBA00022692"/>
    </source>
</evidence>
<evidence type="ECO:0000256" key="3">
    <source>
        <dbReference type="ARBA" id="ARBA00022741"/>
    </source>
</evidence>